<keyword evidence="1" id="KW-0812">Transmembrane</keyword>
<protein>
    <submittedName>
        <fullName evidence="2">Uncharacterized protein</fullName>
    </submittedName>
</protein>
<keyword evidence="1" id="KW-1133">Transmembrane helix</keyword>
<evidence type="ECO:0000313" key="3">
    <source>
        <dbReference type="Proteomes" id="UP000505306"/>
    </source>
</evidence>
<dbReference type="AlphaFoldDB" id="A0A6G6GLY3"/>
<gene>
    <name evidence="2" type="ORF">G5B37_08110</name>
</gene>
<evidence type="ECO:0000256" key="1">
    <source>
        <dbReference type="SAM" id="Phobius"/>
    </source>
</evidence>
<name>A0A6G6GLY3_9FLAO</name>
<organism evidence="2 3">
    <name type="scientific">Rasiella rasia</name>
    <dbReference type="NCBI Taxonomy" id="2744027"/>
    <lineage>
        <taxon>Bacteria</taxon>
        <taxon>Pseudomonadati</taxon>
        <taxon>Bacteroidota</taxon>
        <taxon>Flavobacteriia</taxon>
        <taxon>Flavobacteriales</taxon>
        <taxon>Flavobacteriaceae</taxon>
        <taxon>Rasiella</taxon>
    </lineage>
</organism>
<sequence length="111" mass="12739">MKTTHTIHTASLNNNCPICYGKDGLQLEFTQQKKENKFYEKALSEISSTMHCSTCNSAIFPVNWTEDIERVYEYNRKLAKPLPTAIRLKPLFYLIILADALLVGALIYYFA</sequence>
<accession>A0A6G6GLY3</accession>
<keyword evidence="1" id="KW-0472">Membrane</keyword>
<dbReference type="KEGG" id="mgel:G5B37_08110"/>
<dbReference type="Proteomes" id="UP000505306">
    <property type="component" value="Chromosome"/>
</dbReference>
<dbReference type="RefSeq" id="WP_164679542.1">
    <property type="nucleotide sequence ID" value="NZ_CP049057.1"/>
</dbReference>
<dbReference type="EMBL" id="CP049057">
    <property type="protein sequence ID" value="QIE59527.1"/>
    <property type="molecule type" value="Genomic_DNA"/>
</dbReference>
<evidence type="ECO:0000313" key="2">
    <source>
        <dbReference type="EMBL" id="QIE59527.1"/>
    </source>
</evidence>
<proteinExistence type="predicted"/>
<reference evidence="2 3" key="1">
    <citation type="submission" date="2020-02" db="EMBL/GenBank/DDBJ databases">
        <title>Complete genome sequence of Flavobacteriaceae bacterium.</title>
        <authorList>
            <person name="Kim S.-J."/>
            <person name="Kim Y.-S."/>
            <person name="Kim K.-H."/>
        </authorList>
    </citation>
    <scope>NUCLEOTIDE SEQUENCE [LARGE SCALE GENOMIC DNA]</scope>
    <source>
        <strain evidence="2 3">RR4-40</strain>
    </source>
</reference>
<feature type="transmembrane region" description="Helical" evidence="1">
    <location>
        <begin position="91"/>
        <end position="110"/>
    </location>
</feature>
<keyword evidence="3" id="KW-1185">Reference proteome</keyword>